<protein>
    <submittedName>
        <fullName evidence="1">Uncharacterized protein</fullName>
    </submittedName>
</protein>
<accession>A0A084GZX0</accession>
<reference evidence="1 2" key="1">
    <citation type="journal article" date="2005" name="Int. J. Syst. Evol. Microbiol.">
        <title>Bacillus cibi sp. nov., isolated from jeotgal, a traditional Korean fermented seafood.</title>
        <authorList>
            <person name="Yoon J.H."/>
            <person name="Lee C.H."/>
            <person name="Oh T.K."/>
        </authorList>
    </citation>
    <scope>NUCLEOTIDE SEQUENCE [LARGE SCALE GENOMIC DNA]</scope>
    <source>
        <strain evidence="1 2">DSM 16189</strain>
    </source>
</reference>
<dbReference type="EMBL" id="JNVC02000004">
    <property type="protein sequence ID" value="KEZ52882.1"/>
    <property type="molecule type" value="Genomic_DNA"/>
</dbReference>
<keyword evidence="2" id="KW-1185">Reference proteome</keyword>
<name>A0A084GZX0_METID</name>
<organism evidence="1 2">
    <name type="scientific">Metabacillus indicus</name>
    <name type="common">Bacillus indicus</name>
    <dbReference type="NCBI Taxonomy" id="246786"/>
    <lineage>
        <taxon>Bacteria</taxon>
        <taxon>Bacillati</taxon>
        <taxon>Bacillota</taxon>
        <taxon>Bacilli</taxon>
        <taxon>Bacillales</taxon>
        <taxon>Bacillaceae</taxon>
        <taxon>Metabacillus</taxon>
    </lineage>
</organism>
<proteinExistence type="predicted"/>
<dbReference type="AlphaFoldDB" id="A0A084GZX0"/>
<sequence>MFISHSPSTFIKELFSFIIAFISTLFSENFHMEKTSGMSLTGFLEKCKQVKIDSKRAVYHIEIDSAFFIVISIVK</sequence>
<comment type="caution">
    <text evidence="1">The sequence shown here is derived from an EMBL/GenBank/DDBJ whole genome shotgun (WGS) entry which is preliminary data.</text>
</comment>
<dbReference type="Proteomes" id="UP000028549">
    <property type="component" value="Unassembled WGS sequence"/>
</dbReference>
<evidence type="ECO:0000313" key="2">
    <source>
        <dbReference type="Proteomes" id="UP000028549"/>
    </source>
</evidence>
<evidence type="ECO:0000313" key="1">
    <source>
        <dbReference type="EMBL" id="KEZ52882.1"/>
    </source>
</evidence>
<dbReference type="STRING" id="246786.GS18_0208595"/>
<gene>
    <name evidence="1" type="ORF">GS18_0208595</name>
</gene>